<reference evidence="2 3" key="1">
    <citation type="submission" date="2019-08" db="EMBL/GenBank/DDBJ databases">
        <title>Draft genome for granaticin producer strain Streptomyces parvus C05.</title>
        <authorList>
            <person name="Gonzalez-Pimentel J.L."/>
        </authorList>
    </citation>
    <scope>NUCLEOTIDE SEQUENCE [LARGE SCALE GENOMIC DNA]</scope>
    <source>
        <strain evidence="2 3">C05</strain>
    </source>
</reference>
<dbReference type="InterPro" id="IPR024083">
    <property type="entry name" value="Fumarase/histidase_N"/>
</dbReference>
<dbReference type="InterPro" id="IPR001106">
    <property type="entry name" value="Aromatic_Lyase"/>
</dbReference>
<name>A0A5D4JMT4_9ACTN</name>
<dbReference type="FunFam" id="1.10.275.10:FF:000005">
    <property type="entry name" value="Histidine ammonia-lyase"/>
    <property type="match status" value="1"/>
</dbReference>
<dbReference type="SUPFAM" id="SSF48557">
    <property type="entry name" value="L-aspartase-like"/>
    <property type="match status" value="1"/>
</dbReference>
<dbReference type="GO" id="GO:0016841">
    <property type="term" value="F:ammonia-lyase activity"/>
    <property type="evidence" value="ECO:0007669"/>
    <property type="project" value="UniProtKB-ARBA"/>
</dbReference>
<dbReference type="Gene3D" id="1.20.200.10">
    <property type="entry name" value="Fumarase/aspartase (Central domain)"/>
    <property type="match status" value="1"/>
</dbReference>
<dbReference type="PANTHER" id="PTHR10362">
    <property type="entry name" value="HISTIDINE AMMONIA-LYASE"/>
    <property type="match status" value="1"/>
</dbReference>
<keyword evidence="3" id="KW-1185">Reference proteome</keyword>
<evidence type="ECO:0000313" key="3">
    <source>
        <dbReference type="Proteomes" id="UP000323242"/>
    </source>
</evidence>
<dbReference type="CDD" id="cd00332">
    <property type="entry name" value="PAL-HAL"/>
    <property type="match status" value="1"/>
</dbReference>
<dbReference type="EMBL" id="VSZQ01000035">
    <property type="protein sequence ID" value="TYR64913.1"/>
    <property type="molecule type" value="Genomic_DNA"/>
</dbReference>
<dbReference type="Pfam" id="PF00221">
    <property type="entry name" value="Lyase_aromatic"/>
    <property type="match status" value="1"/>
</dbReference>
<dbReference type="Gene3D" id="1.10.275.10">
    <property type="entry name" value="Fumarase/aspartase (N-terminal domain)"/>
    <property type="match status" value="1"/>
</dbReference>
<protein>
    <submittedName>
        <fullName evidence="2">Aromatic amino acid lyase</fullName>
    </submittedName>
</protein>
<sequence>MGAPSKNPPGIPGVVKVNDWTAPSRIALDGSSLTLRDIVRLARPDEARPPVAAVLDPAAARAAEASVGLRDRLMAERRPIYGVTTGFGDSVTNQISPERAAQLQHNLIRYHLNGVGPNAPADVVRATLLIRANCLALGNSGIRPLVVDRLLAHLDADILPLVPERGSLGASGDLVPLCYVAATLLGDGDAQVGKHVLPVAEAQREAGIEPVALEAKEGLALINGTSFTTAFAVLAAHDAAGIATAAEIVTAFVSEALLGNASHFAEFLHRAKPHPGQVASAAHLRRLLAGSRLSTTYEEILAEAGRLEGRDHRELEVRIQDHYSVRCAPQVIGVLRDTLSWVEPWLTTEVNASTDNPLFSVDEERPHHGGNFYAGHVGQAMDSLKTATANIADLLDRQLALIIDPKFSGGLPANLVPPELSAEAGLHHGFKGMQIAASAVTGEALKTALPATVFSRSTEAHNQDKVSMATTAARDARTVNELTGQVAAIALLAAAQALDLRGLDRAAPRTRAVHALIRAHAPYADRDRRMDQDIAAVARLISDGSLARAAGAADEREPHAAAS</sequence>
<organism evidence="2 3">
    <name type="scientific">Streptomyces parvus</name>
    <dbReference type="NCBI Taxonomy" id="66428"/>
    <lineage>
        <taxon>Bacteria</taxon>
        <taxon>Bacillati</taxon>
        <taxon>Actinomycetota</taxon>
        <taxon>Actinomycetes</taxon>
        <taxon>Kitasatosporales</taxon>
        <taxon>Streptomycetaceae</taxon>
        <taxon>Streptomyces</taxon>
    </lineage>
</organism>
<evidence type="ECO:0000313" key="2">
    <source>
        <dbReference type="EMBL" id="TYR64913.1"/>
    </source>
</evidence>
<accession>A0A5D4JMT4</accession>
<gene>
    <name evidence="2" type="ORF">FY004_08835</name>
</gene>
<dbReference type="InterPro" id="IPR008948">
    <property type="entry name" value="L-Aspartase-like"/>
</dbReference>
<dbReference type="Proteomes" id="UP000323242">
    <property type="component" value="Unassembled WGS sequence"/>
</dbReference>
<proteinExistence type="predicted"/>
<comment type="caution">
    <text evidence="2">The sequence shown here is derived from an EMBL/GenBank/DDBJ whole genome shotgun (WGS) entry which is preliminary data.</text>
</comment>
<keyword evidence="1 2" id="KW-0456">Lyase</keyword>
<dbReference type="AlphaFoldDB" id="A0A5D4JMT4"/>
<evidence type="ECO:0000256" key="1">
    <source>
        <dbReference type="ARBA" id="ARBA00023239"/>
    </source>
</evidence>